<evidence type="ECO:0000313" key="1">
    <source>
        <dbReference type="EMBL" id="QEA42375.1"/>
    </source>
</evidence>
<accession>A0A5B8T3G4</accession>
<dbReference type="Proteomes" id="UP000321296">
    <property type="component" value="Chromosome"/>
</dbReference>
<name>A0A5B8T3G4_LEUPS</name>
<reference evidence="1 2" key="1">
    <citation type="submission" date="2019-06" db="EMBL/GenBank/DDBJ databases">
        <title>Genome analyses of bacteria isolated from kimchi.</title>
        <authorList>
            <person name="Lee S."/>
            <person name="Ahn S."/>
            <person name="Roh S."/>
        </authorList>
    </citation>
    <scope>NUCLEOTIDE SEQUENCE [LARGE SCALE GENOMIC DNA]</scope>
    <source>
        <strain evidence="1 2">CBA3630</strain>
    </source>
</reference>
<organism evidence="1 2">
    <name type="scientific">Leuconostoc pseudomesenteroides</name>
    <dbReference type="NCBI Taxonomy" id="33968"/>
    <lineage>
        <taxon>Bacteria</taxon>
        <taxon>Bacillati</taxon>
        <taxon>Bacillota</taxon>
        <taxon>Bacilli</taxon>
        <taxon>Lactobacillales</taxon>
        <taxon>Lactobacillaceae</taxon>
        <taxon>Leuconostoc</taxon>
    </lineage>
</organism>
<sequence length="237" mass="27565">MKDAIEFKTSQMKALIKRRNVLKKKYDTTLPEDIPLDVKTELKFIDKILQKFDIDEEIFAKQGKTINIKNSRDEEWCFQQMKHWAERNPSSTNGQFGKSTLYRFALHFFVENIALNANNARLNSSELAQKVYDVNSTKSDSKLTAQLANVENLLGFLLTMQQRQLEYIPEGINLENGFVKYAINPINPTEFQQFGTPTELNPNNELAQSYEEYKKIRSRDKQLIKKYHQTGGQLDDD</sequence>
<dbReference type="RefSeq" id="WP_147651560.1">
    <property type="nucleotide sequence ID" value="NZ_CP042383.1"/>
</dbReference>
<proteinExistence type="predicted"/>
<protein>
    <submittedName>
        <fullName evidence="1">Uncharacterized protein</fullName>
    </submittedName>
</protein>
<gene>
    <name evidence="1" type="ORF">FGL85_07580</name>
</gene>
<dbReference type="EMBL" id="CP042383">
    <property type="protein sequence ID" value="QEA42375.1"/>
    <property type="molecule type" value="Genomic_DNA"/>
</dbReference>
<dbReference type="KEGG" id="lpse:FGL85_07580"/>
<evidence type="ECO:0000313" key="2">
    <source>
        <dbReference type="Proteomes" id="UP000321296"/>
    </source>
</evidence>
<dbReference type="AlphaFoldDB" id="A0A5B8T3G4"/>